<dbReference type="GO" id="GO:0006352">
    <property type="term" value="P:DNA-templated transcription initiation"/>
    <property type="evidence" value="ECO:0007669"/>
    <property type="project" value="InterPro"/>
</dbReference>
<protein>
    <submittedName>
        <fullName evidence="8">ECF RNA polymerase sigma factor SigX</fullName>
    </submittedName>
</protein>
<dbReference type="InterPro" id="IPR036388">
    <property type="entry name" value="WH-like_DNA-bd_sf"/>
</dbReference>
<dbReference type="SUPFAM" id="SSF88659">
    <property type="entry name" value="Sigma3 and sigma4 domains of RNA polymerase sigma factors"/>
    <property type="match status" value="1"/>
</dbReference>
<keyword evidence="2" id="KW-0805">Transcription regulation</keyword>
<dbReference type="SUPFAM" id="SSF88946">
    <property type="entry name" value="Sigma2 domain of RNA polymerase sigma factors"/>
    <property type="match status" value="1"/>
</dbReference>
<comment type="similarity">
    <text evidence="1">Belongs to the sigma-70 factor family. ECF subfamily.</text>
</comment>
<dbReference type="EMBL" id="CASHTH010003344">
    <property type="protein sequence ID" value="CAI8043645.1"/>
    <property type="molecule type" value="Genomic_DNA"/>
</dbReference>
<keyword evidence="3" id="KW-0731">Sigma factor</keyword>
<dbReference type="GO" id="GO:0003677">
    <property type="term" value="F:DNA binding"/>
    <property type="evidence" value="ECO:0007669"/>
    <property type="project" value="UniProtKB-KW"/>
</dbReference>
<reference evidence="8" key="1">
    <citation type="submission" date="2023-03" db="EMBL/GenBank/DDBJ databases">
        <authorList>
            <person name="Steffen K."/>
            <person name="Cardenas P."/>
        </authorList>
    </citation>
    <scope>NUCLEOTIDE SEQUENCE</scope>
</reference>
<dbReference type="InterPro" id="IPR013325">
    <property type="entry name" value="RNA_pol_sigma_r2"/>
</dbReference>
<evidence type="ECO:0000259" key="6">
    <source>
        <dbReference type="Pfam" id="PF04542"/>
    </source>
</evidence>
<dbReference type="Proteomes" id="UP001174909">
    <property type="component" value="Unassembled WGS sequence"/>
</dbReference>
<keyword evidence="5" id="KW-0804">Transcription</keyword>
<evidence type="ECO:0000313" key="9">
    <source>
        <dbReference type="Proteomes" id="UP001174909"/>
    </source>
</evidence>
<evidence type="ECO:0000256" key="2">
    <source>
        <dbReference type="ARBA" id="ARBA00023015"/>
    </source>
</evidence>
<dbReference type="Pfam" id="PF04542">
    <property type="entry name" value="Sigma70_r2"/>
    <property type="match status" value="1"/>
</dbReference>
<name>A0AA35X9V8_GEOBA</name>
<proteinExistence type="inferred from homology"/>
<dbReference type="InterPro" id="IPR039425">
    <property type="entry name" value="RNA_pol_sigma-70-like"/>
</dbReference>
<dbReference type="PANTHER" id="PTHR43133:SF57">
    <property type="entry name" value="RNA POLYMERASE SIGMA-70 FACTOR"/>
    <property type="match status" value="1"/>
</dbReference>
<dbReference type="InterPro" id="IPR013324">
    <property type="entry name" value="RNA_pol_sigma_r3/r4-like"/>
</dbReference>
<evidence type="ECO:0000259" key="7">
    <source>
        <dbReference type="Pfam" id="PF04545"/>
    </source>
</evidence>
<dbReference type="PANTHER" id="PTHR43133">
    <property type="entry name" value="RNA POLYMERASE ECF-TYPE SIGMA FACTO"/>
    <property type="match status" value="1"/>
</dbReference>
<dbReference type="InterPro" id="IPR007627">
    <property type="entry name" value="RNA_pol_sigma70_r2"/>
</dbReference>
<evidence type="ECO:0000256" key="5">
    <source>
        <dbReference type="ARBA" id="ARBA00023163"/>
    </source>
</evidence>
<dbReference type="NCBIfam" id="TIGR02937">
    <property type="entry name" value="sigma70-ECF"/>
    <property type="match status" value="1"/>
</dbReference>
<keyword evidence="4" id="KW-0238">DNA-binding</keyword>
<dbReference type="Gene3D" id="1.10.1740.10">
    <property type="match status" value="1"/>
</dbReference>
<evidence type="ECO:0000256" key="4">
    <source>
        <dbReference type="ARBA" id="ARBA00023125"/>
    </source>
</evidence>
<gene>
    <name evidence="8" type="ORF">GBAR_LOCUS24208</name>
</gene>
<evidence type="ECO:0000313" key="8">
    <source>
        <dbReference type="EMBL" id="CAI8043645.1"/>
    </source>
</evidence>
<organism evidence="8 9">
    <name type="scientific">Geodia barretti</name>
    <name type="common">Barrett's horny sponge</name>
    <dbReference type="NCBI Taxonomy" id="519541"/>
    <lineage>
        <taxon>Eukaryota</taxon>
        <taxon>Metazoa</taxon>
        <taxon>Porifera</taxon>
        <taxon>Demospongiae</taxon>
        <taxon>Heteroscleromorpha</taxon>
        <taxon>Tetractinellida</taxon>
        <taxon>Astrophorina</taxon>
        <taxon>Geodiidae</taxon>
        <taxon>Geodia</taxon>
    </lineage>
</organism>
<dbReference type="InterPro" id="IPR007630">
    <property type="entry name" value="RNA_pol_sigma70_r4"/>
</dbReference>
<dbReference type="Pfam" id="PF04545">
    <property type="entry name" value="Sigma70_r4"/>
    <property type="match status" value="1"/>
</dbReference>
<evidence type="ECO:0000256" key="3">
    <source>
        <dbReference type="ARBA" id="ARBA00023082"/>
    </source>
</evidence>
<sequence>MPDRNDAPSKEEVEDLVRRAQQGHSEAFAGLYEAYYDKIYRYVMFKTGDTLEAEDLTEEVFLRMLESIGSFKWQGYPFTSWLFRIAHNLVIDYYRKAGRQKKTSLDDAMRVVGTDNVDVDRKLDVELSIKEVKEAMGGLTRLQQEVLSLRFAGGLSVAETAEAMGKKENAVKALQHAAIKKLRTLLGPAMEQGLISQGGA</sequence>
<accession>A0AA35X9V8</accession>
<dbReference type="CDD" id="cd06171">
    <property type="entry name" value="Sigma70_r4"/>
    <property type="match status" value="1"/>
</dbReference>
<keyword evidence="9" id="KW-1185">Reference proteome</keyword>
<dbReference type="Gene3D" id="1.10.10.10">
    <property type="entry name" value="Winged helix-like DNA-binding domain superfamily/Winged helix DNA-binding domain"/>
    <property type="match status" value="1"/>
</dbReference>
<feature type="domain" description="RNA polymerase sigma-70 region 2" evidence="6">
    <location>
        <begin position="31"/>
        <end position="99"/>
    </location>
</feature>
<dbReference type="GO" id="GO:0016987">
    <property type="term" value="F:sigma factor activity"/>
    <property type="evidence" value="ECO:0007669"/>
    <property type="project" value="UniProtKB-KW"/>
</dbReference>
<dbReference type="AlphaFoldDB" id="A0AA35X9V8"/>
<feature type="domain" description="RNA polymerase sigma-70 region 4" evidence="7">
    <location>
        <begin position="135"/>
        <end position="183"/>
    </location>
</feature>
<evidence type="ECO:0000256" key="1">
    <source>
        <dbReference type="ARBA" id="ARBA00010641"/>
    </source>
</evidence>
<comment type="caution">
    <text evidence="8">The sequence shown here is derived from an EMBL/GenBank/DDBJ whole genome shotgun (WGS) entry which is preliminary data.</text>
</comment>
<dbReference type="InterPro" id="IPR014284">
    <property type="entry name" value="RNA_pol_sigma-70_dom"/>
</dbReference>